<sequence>MFDVSPEAKQAVKVHKALGEPTRYTILEMLIKESNLCPAELENRLESVALSTLSHHLKQLTDCGLLNSEKKGTFVHFSVNWETVNKFVPYLNR</sequence>
<reference evidence="6" key="1">
    <citation type="submission" date="2016-07" db="EMBL/GenBank/DDBJ databases">
        <authorList>
            <person name="Florea S."/>
            <person name="Webb J.S."/>
            <person name="Jaromczyk J."/>
            <person name="Schardl C.L."/>
        </authorList>
    </citation>
    <scope>NUCLEOTIDE SEQUENCE [LARGE SCALE GENOMIC DNA]</scope>
    <source>
        <strain evidence="6">CY1</strain>
    </source>
</reference>
<dbReference type="PANTHER" id="PTHR33154">
    <property type="entry name" value="TRANSCRIPTIONAL REGULATOR, ARSR FAMILY"/>
    <property type="match status" value="1"/>
</dbReference>
<dbReference type="Gene3D" id="1.10.10.10">
    <property type="entry name" value="Winged helix-like DNA-binding domain superfamily/Winged helix DNA-binding domain"/>
    <property type="match status" value="1"/>
</dbReference>
<dbReference type="OrthoDB" id="9798835at2"/>
<keyword evidence="1" id="KW-0805">Transcription regulation</keyword>
<keyword evidence="2" id="KW-0238">DNA-binding</keyword>
<name>A0A1V4HNZ8_9BACL</name>
<gene>
    <name evidence="5" type="ORF">BC351_19400</name>
</gene>
<evidence type="ECO:0000256" key="2">
    <source>
        <dbReference type="ARBA" id="ARBA00023125"/>
    </source>
</evidence>
<protein>
    <submittedName>
        <fullName evidence="5">Transcriptional regulator</fullName>
    </submittedName>
</protein>
<dbReference type="SMART" id="SM00418">
    <property type="entry name" value="HTH_ARSR"/>
    <property type="match status" value="1"/>
</dbReference>
<evidence type="ECO:0000313" key="5">
    <source>
        <dbReference type="EMBL" id="OPH59649.1"/>
    </source>
</evidence>
<dbReference type="AlphaFoldDB" id="A0A1V4HNZ8"/>
<evidence type="ECO:0000259" key="4">
    <source>
        <dbReference type="PROSITE" id="PS50987"/>
    </source>
</evidence>
<accession>A0A1V4HNZ8</accession>
<dbReference type="InterPro" id="IPR036388">
    <property type="entry name" value="WH-like_DNA-bd_sf"/>
</dbReference>
<dbReference type="GO" id="GO:0003700">
    <property type="term" value="F:DNA-binding transcription factor activity"/>
    <property type="evidence" value="ECO:0007669"/>
    <property type="project" value="InterPro"/>
</dbReference>
<keyword evidence="3" id="KW-0804">Transcription</keyword>
<evidence type="ECO:0000256" key="1">
    <source>
        <dbReference type="ARBA" id="ARBA00023015"/>
    </source>
</evidence>
<dbReference type="PRINTS" id="PR00778">
    <property type="entry name" value="HTHARSR"/>
</dbReference>
<dbReference type="NCBIfam" id="NF033788">
    <property type="entry name" value="HTH_metalloreg"/>
    <property type="match status" value="1"/>
</dbReference>
<dbReference type="GO" id="GO:0003677">
    <property type="term" value="F:DNA binding"/>
    <property type="evidence" value="ECO:0007669"/>
    <property type="project" value="UniProtKB-KW"/>
</dbReference>
<evidence type="ECO:0000313" key="6">
    <source>
        <dbReference type="Proteomes" id="UP000190626"/>
    </source>
</evidence>
<dbReference type="InterPro" id="IPR001845">
    <property type="entry name" value="HTH_ArsR_DNA-bd_dom"/>
</dbReference>
<dbReference type="SUPFAM" id="SSF46785">
    <property type="entry name" value="Winged helix' DNA-binding domain"/>
    <property type="match status" value="1"/>
</dbReference>
<dbReference type="InterPro" id="IPR051081">
    <property type="entry name" value="HTH_MetalResp_TranReg"/>
</dbReference>
<dbReference type="CDD" id="cd00090">
    <property type="entry name" value="HTH_ARSR"/>
    <property type="match status" value="1"/>
</dbReference>
<dbReference type="RefSeq" id="WP_079410312.1">
    <property type="nucleotide sequence ID" value="NZ_MBTG01000006.1"/>
</dbReference>
<dbReference type="EMBL" id="MBTG01000006">
    <property type="protein sequence ID" value="OPH59649.1"/>
    <property type="molecule type" value="Genomic_DNA"/>
</dbReference>
<feature type="domain" description="HTH arsR-type" evidence="4">
    <location>
        <begin position="3"/>
        <end position="93"/>
    </location>
</feature>
<proteinExistence type="predicted"/>
<evidence type="ECO:0000256" key="3">
    <source>
        <dbReference type="ARBA" id="ARBA00023163"/>
    </source>
</evidence>
<comment type="caution">
    <text evidence="5">The sequence shown here is derived from an EMBL/GenBank/DDBJ whole genome shotgun (WGS) entry which is preliminary data.</text>
</comment>
<dbReference type="InterPro" id="IPR011991">
    <property type="entry name" value="ArsR-like_HTH"/>
</dbReference>
<organism evidence="5 6">
    <name type="scientific">Paenibacillus ferrarius</name>
    <dbReference type="NCBI Taxonomy" id="1469647"/>
    <lineage>
        <taxon>Bacteria</taxon>
        <taxon>Bacillati</taxon>
        <taxon>Bacillota</taxon>
        <taxon>Bacilli</taxon>
        <taxon>Bacillales</taxon>
        <taxon>Paenibacillaceae</taxon>
        <taxon>Paenibacillus</taxon>
    </lineage>
</organism>
<dbReference type="Pfam" id="PF01022">
    <property type="entry name" value="HTH_5"/>
    <property type="match status" value="1"/>
</dbReference>
<dbReference type="InterPro" id="IPR036390">
    <property type="entry name" value="WH_DNA-bd_sf"/>
</dbReference>
<dbReference type="PANTHER" id="PTHR33154:SF18">
    <property type="entry name" value="ARSENICAL RESISTANCE OPERON REPRESSOR"/>
    <property type="match status" value="1"/>
</dbReference>
<dbReference type="STRING" id="1469647.BC351_19400"/>
<keyword evidence="6" id="KW-1185">Reference proteome</keyword>
<dbReference type="PROSITE" id="PS50987">
    <property type="entry name" value="HTH_ARSR_2"/>
    <property type="match status" value="1"/>
</dbReference>
<dbReference type="Proteomes" id="UP000190626">
    <property type="component" value="Unassembled WGS sequence"/>
</dbReference>